<sequence>MIDIDIRNRVTTLEREVFALRSELRSLRNEVRQGSIPQNKMRHQPTTERNLAPEREPEALVDVAQQLSEQVSSEEIGAYLKRRRVTANDIQLTEQDLERNRTRKNLSDHSKLAGSATINAFYSHAHLFIILFGLIMLLVLLLTML</sequence>
<evidence type="ECO:0000313" key="4">
    <source>
        <dbReference type="Proteomes" id="UP001428290"/>
    </source>
</evidence>
<feature type="region of interest" description="Disordered" evidence="1">
    <location>
        <begin position="31"/>
        <end position="55"/>
    </location>
</feature>
<protein>
    <submittedName>
        <fullName evidence="3">Uncharacterized protein</fullName>
    </submittedName>
</protein>
<dbReference type="Proteomes" id="UP001428290">
    <property type="component" value="Unassembled WGS sequence"/>
</dbReference>
<keyword evidence="2" id="KW-1133">Transmembrane helix</keyword>
<reference evidence="3 4" key="1">
    <citation type="submission" date="2024-02" db="EMBL/GenBank/DDBJ databases">
        <title>Herpetosiphon gulosus NBRC 112829.</title>
        <authorList>
            <person name="Ichikawa N."/>
            <person name="Katano-Makiyama Y."/>
            <person name="Hidaka K."/>
        </authorList>
    </citation>
    <scope>NUCLEOTIDE SEQUENCE [LARGE SCALE GENOMIC DNA]</scope>
    <source>
        <strain evidence="3 4">NBRC 112829</strain>
    </source>
</reference>
<evidence type="ECO:0000256" key="2">
    <source>
        <dbReference type="SAM" id="Phobius"/>
    </source>
</evidence>
<dbReference type="EMBL" id="BAABRU010000027">
    <property type="protein sequence ID" value="GAA5530922.1"/>
    <property type="molecule type" value="Genomic_DNA"/>
</dbReference>
<accession>A0ABP9X699</accession>
<keyword evidence="4" id="KW-1185">Reference proteome</keyword>
<evidence type="ECO:0000256" key="1">
    <source>
        <dbReference type="SAM" id="MobiDB-lite"/>
    </source>
</evidence>
<evidence type="ECO:0000313" key="3">
    <source>
        <dbReference type="EMBL" id="GAA5530922.1"/>
    </source>
</evidence>
<gene>
    <name evidence="3" type="ORF">Hgul01_04746</name>
</gene>
<proteinExistence type="predicted"/>
<keyword evidence="2" id="KW-0812">Transmembrane</keyword>
<feature type="transmembrane region" description="Helical" evidence="2">
    <location>
        <begin position="121"/>
        <end position="142"/>
    </location>
</feature>
<name>A0ABP9X699_9CHLR</name>
<keyword evidence="2" id="KW-0472">Membrane</keyword>
<comment type="caution">
    <text evidence="3">The sequence shown here is derived from an EMBL/GenBank/DDBJ whole genome shotgun (WGS) entry which is preliminary data.</text>
</comment>
<organism evidence="3 4">
    <name type="scientific">Herpetosiphon gulosus</name>
    <dbReference type="NCBI Taxonomy" id="1973496"/>
    <lineage>
        <taxon>Bacteria</taxon>
        <taxon>Bacillati</taxon>
        <taxon>Chloroflexota</taxon>
        <taxon>Chloroflexia</taxon>
        <taxon>Herpetosiphonales</taxon>
        <taxon>Herpetosiphonaceae</taxon>
        <taxon>Herpetosiphon</taxon>
    </lineage>
</organism>
<dbReference type="RefSeq" id="WP_345724517.1">
    <property type="nucleotide sequence ID" value="NZ_BAABRU010000027.1"/>
</dbReference>